<proteinExistence type="predicted"/>
<keyword evidence="2" id="KW-1185">Reference proteome</keyword>
<organism evidence="1 2">
    <name type="scientific">Pyrus ussuriensis x Pyrus communis</name>
    <dbReference type="NCBI Taxonomy" id="2448454"/>
    <lineage>
        <taxon>Eukaryota</taxon>
        <taxon>Viridiplantae</taxon>
        <taxon>Streptophyta</taxon>
        <taxon>Embryophyta</taxon>
        <taxon>Tracheophyta</taxon>
        <taxon>Spermatophyta</taxon>
        <taxon>Magnoliopsida</taxon>
        <taxon>eudicotyledons</taxon>
        <taxon>Gunneridae</taxon>
        <taxon>Pentapetalae</taxon>
        <taxon>rosids</taxon>
        <taxon>fabids</taxon>
        <taxon>Rosales</taxon>
        <taxon>Rosaceae</taxon>
        <taxon>Amygdaloideae</taxon>
        <taxon>Maleae</taxon>
        <taxon>Pyrus</taxon>
    </lineage>
</organism>
<dbReference type="OrthoDB" id="1703141at2759"/>
<reference evidence="2" key="2">
    <citation type="submission" date="2019-10" db="EMBL/GenBank/DDBJ databases">
        <title>A de novo genome assembly of a pear dwarfing rootstock.</title>
        <authorList>
            <person name="Wang F."/>
            <person name="Wang J."/>
            <person name="Li S."/>
            <person name="Zhang Y."/>
            <person name="Fang M."/>
            <person name="Ma L."/>
            <person name="Zhao Y."/>
            <person name="Jiang S."/>
        </authorList>
    </citation>
    <scope>NUCLEOTIDE SEQUENCE [LARGE SCALE GENOMIC DNA]</scope>
</reference>
<comment type="caution">
    <text evidence="1">The sequence shown here is derived from an EMBL/GenBank/DDBJ whole genome shotgun (WGS) entry which is preliminary data.</text>
</comment>
<gene>
    <name evidence="1" type="ORF">D8674_011217</name>
</gene>
<protein>
    <submittedName>
        <fullName evidence="1">Signal recognition particle subunit SRP68-like</fullName>
    </submittedName>
</protein>
<reference evidence="1 2" key="1">
    <citation type="submission" date="2019-09" db="EMBL/GenBank/DDBJ databases">
        <authorList>
            <person name="Ou C."/>
        </authorList>
    </citation>
    <scope>NUCLEOTIDE SEQUENCE [LARGE SCALE GENOMIC DNA]</scope>
    <source>
        <strain evidence="1">S2</strain>
        <tissue evidence="1">Leaf</tissue>
    </source>
</reference>
<dbReference type="AlphaFoldDB" id="A0A5N5FY35"/>
<dbReference type="Proteomes" id="UP000327157">
    <property type="component" value="Chromosome 14"/>
</dbReference>
<name>A0A5N5FY35_9ROSA</name>
<accession>A0A5N5FY35</accession>
<reference evidence="1 2" key="3">
    <citation type="submission" date="2019-11" db="EMBL/GenBank/DDBJ databases">
        <title>A de novo genome assembly of a pear dwarfing rootstock.</title>
        <authorList>
            <person name="Wang F."/>
            <person name="Wang J."/>
            <person name="Li S."/>
            <person name="Zhang Y."/>
            <person name="Fang M."/>
            <person name="Ma L."/>
            <person name="Zhao Y."/>
            <person name="Jiang S."/>
        </authorList>
    </citation>
    <scope>NUCLEOTIDE SEQUENCE [LARGE SCALE GENOMIC DNA]</scope>
    <source>
        <strain evidence="1">S2</strain>
        <tissue evidence="1">Leaf</tissue>
    </source>
</reference>
<dbReference type="EMBL" id="SMOL01000553">
    <property type="protein sequence ID" value="KAB2608049.1"/>
    <property type="molecule type" value="Genomic_DNA"/>
</dbReference>
<sequence>MKVYNPMLQRRQDVCDELAKTPFWSLLKTKRKSDMDLIKIINCYNLTNQKFKFGRHESHGISSDDIVQIFELNNEGIDLPNTNKSTKFGDDDHLIKKYFTYVKVVKKKHLVEAYEKALEDETPEGVQDIASLICAHLVQSLLFTNSGTYITWSFLNICTN</sequence>
<evidence type="ECO:0000313" key="1">
    <source>
        <dbReference type="EMBL" id="KAB2608049.1"/>
    </source>
</evidence>
<evidence type="ECO:0000313" key="2">
    <source>
        <dbReference type="Proteomes" id="UP000327157"/>
    </source>
</evidence>